<organism evidence="1 2">
    <name type="scientific">Nocardioides vastitatis</name>
    <dbReference type="NCBI Taxonomy" id="2568655"/>
    <lineage>
        <taxon>Bacteria</taxon>
        <taxon>Bacillati</taxon>
        <taxon>Actinomycetota</taxon>
        <taxon>Actinomycetes</taxon>
        <taxon>Propionibacteriales</taxon>
        <taxon>Nocardioidaceae</taxon>
        <taxon>Nocardioides</taxon>
    </lineage>
</organism>
<protein>
    <submittedName>
        <fullName evidence="1">Uncharacterized protein</fullName>
    </submittedName>
</protein>
<keyword evidence="2" id="KW-1185">Reference proteome</keyword>
<evidence type="ECO:0000313" key="2">
    <source>
        <dbReference type="Proteomes" id="UP001596072"/>
    </source>
</evidence>
<name>A0ABW0ZIU6_9ACTN</name>
<proteinExistence type="predicted"/>
<dbReference type="EMBL" id="JBHSNS010000007">
    <property type="protein sequence ID" value="MFC5730262.1"/>
    <property type="molecule type" value="Genomic_DNA"/>
</dbReference>
<evidence type="ECO:0000313" key="1">
    <source>
        <dbReference type="EMBL" id="MFC5730262.1"/>
    </source>
</evidence>
<accession>A0ABW0ZIU6</accession>
<comment type="caution">
    <text evidence="1">The sequence shown here is derived from an EMBL/GenBank/DDBJ whole genome shotgun (WGS) entry which is preliminary data.</text>
</comment>
<reference evidence="2" key="1">
    <citation type="journal article" date="2019" name="Int. J. Syst. Evol. Microbiol.">
        <title>The Global Catalogue of Microorganisms (GCM) 10K type strain sequencing project: providing services to taxonomists for standard genome sequencing and annotation.</title>
        <authorList>
            <consortium name="The Broad Institute Genomics Platform"/>
            <consortium name="The Broad Institute Genome Sequencing Center for Infectious Disease"/>
            <person name="Wu L."/>
            <person name="Ma J."/>
        </authorList>
    </citation>
    <scope>NUCLEOTIDE SEQUENCE [LARGE SCALE GENOMIC DNA]</scope>
    <source>
        <strain evidence="2">YIM 94188</strain>
    </source>
</reference>
<dbReference type="RefSeq" id="WP_378527355.1">
    <property type="nucleotide sequence ID" value="NZ_JBHSNS010000007.1"/>
</dbReference>
<dbReference type="Proteomes" id="UP001596072">
    <property type="component" value="Unassembled WGS sequence"/>
</dbReference>
<gene>
    <name evidence="1" type="ORF">ACFPQB_15165</name>
</gene>
<sequence>MSVRRADDDAGALVDGALELAVAGGHAVTAARLKRLRELTT</sequence>